<dbReference type="PANTHER" id="PTHR31133">
    <property type="entry name" value="MEMBRANE PROTEIN"/>
    <property type="match status" value="1"/>
</dbReference>
<feature type="transmembrane region" description="Helical" evidence="1">
    <location>
        <begin position="12"/>
        <end position="32"/>
    </location>
</feature>
<name>C4JAW4_MAIZE</name>
<evidence type="ECO:0000256" key="1">
    <source>
        <dbReference type="SAM" id="Phobius"/>
    </source>
</evidence>
<accession>C4JAW4</accession>
<keyword evidence="1" id="KW-0472">Membrane</keyword>
<dbReference type="EMBL" id="BT087961">
    <property type="protein sequence ID" value="ACR38314.1"/>
    <property type="molecule type" value="mRNA"/>
</dbReference>
<evidence type="ECO:0000313" key="2">
    <source>
        <dbReference type="EMBL" id="ACR38314.1"/>
    </source>
</evidence>
<organism evidence="2">
    <name type="scientific">Zea mays</name>
    <name type="common">Maize</name>
    <dbReference type="NCBI Taxonomy" id="4577"/>
    <lineage>
        <taxon>Eukaryota</taxon>
        <taxon>Viridiplantae</taxon>
        <taxon>Streptophyta</taxon>
        <taxon>Embryophyta</taxon>
        <taxon>Tracheophyta</taxon>
        <taxon>Spermatophyta</taxon>
        <taxon>Magnoliopsida</taxon>
        <taxon>Liliopsida</taxon>
        <taxon>Poales</taxon>
        <taxon>Poaceae</taxon>
        <taxon>PACMAD clade</taxon>
        <taxon>Panicoideae</taxon>
        <taxon>Andropogonodae</taxon>
        <taxon>Andropogoneae</taxon>
        <taxon>Tripsacinae</taxon>
        <taxon>Zea</taxon>
    </lineage>
</organism>
<keyword evidence="1" id="KW-0812">Transmembrane</keyword>
<dbReference type="AlphaFoldDB" id="C4JAW4"/>
<dbReference type="PANTHER" id="PTHR31133:SF3">
    <property type="entry name" value="TRANSMEMBRANE PROTEIN"/>
    <property type="match status" value="1"/>
</dbReference>
<protein>
    <submittedName>
        <fullName evidence="3">Steroid nuclear receptor ligand-binding</fullName>
    </submittedName>
</protein>
<sequence length="177" mass="19591">MDSGIWASVWSFIKFLPFFFALLLLGIIKGALFGPWAWLVMTIGISALILGLWPMHVIWTYYCIIRTKMVGPVVKLLLLIVATAVLVIWLIIGVVGSILAGLAYGFLAPVMATFDAIGEGKENPLVHCFLDGTWSTITGSCTVVRDMKDMLVHSYFSIMDEVRLHAPPDGKPYEIRS</sequence>
<proteinExistence type="evidence at transcript level"/>
<reference evidence="3" key="2">
    <citation type="submission" date="2015-12" db="EMBL/GenBank/DDBJ databases">
        <title>Update maize B73 reference genome by single molecule sequencing technologies.</title>
        <authorList>
            <consortium name="Maize Genome Sequencing Project"/>
            <person name="Ware D."/>
        </authorList>
    </citation>
    <scope>NUCLEOTIDE SEQUENCE</scope>
    <source>
        <tissue evidence="3">Seedling</tissue>
    </source>
</reference>
<evidence type="ECO:0000313" key="3">
    <source>
        <dbReference type="EMBL" id="AQK72339.1"/>
    </source>
</evidence>
<feature type="transmembrane region" description="Helical" evidence="1">
    <location>
        <begin position="76"/>
        <end position="107"/>
    </location>
</feature>
<dbReference type="InterPro" id="IPR040229">
    <property type="entry name" value="At3g27390-like"/>
</dbReference>
<keyword evidence="1" id="KW-1133">Transmembrane helix</keyword>
<feature type="transmembrane region" description="Helical" evidence="1">
    <location>
        <begin position="38"/>
        <end position="64"/>
    </location>
</feature>
<keyword evidence="3" id="KW-0675">Receptor</keyword>
<reference evidence="2" key="1">
    <citation type="journal article" date="2009" name="PLoS Genet.">
        <title>Sequencing, mapping, and analysis of 27,455 maize full-length cDNAs.</title>
        <authorList>
            <person name="Soderlund C."/>
            <person name="Descour A."/>
            <person name="Kudrna D."/>
            <person name="Bomhoff M."/>
            <person name="Boyd L."/>
            <person name="Currie J."/>
            <person name="Angelova A."/>
            <person name="Collura K."/>
            <person name="Wissotski M."/>
            <person name="Ashley E."/>
            <person name="Morrow D."/>
            <person name="Fernandes J."/>
            <person name="Walbot V."/>
            <person name="Yu Y."/>
        </authorList>
    </citation>
    <scope>NUCLEOTIDE SEQUENCE</scope>
    <source>
        <strain evidence="2">B73</strain>
    </source>
</reference>
<gene>
    <name evidence="3" type="ORF">ZEAMMB73_Zm00001d017110</name>
</gene>
<dbReference type="EMBL" id="CM000781">
    <property type="protein sequence ID" value="AQK72339.1"/>
    <property type="molecule type" value="Genomic_DNA"/>
</dbReference>
<dbReference type="ExpressionAtlas" id="C4JAW4">
    <property type="expression patterns" value="baseline and differential"/>
</dbReference>